<name>A0A091BVZ1_9ENTE</name>
<dbReference type="RefSeq" id="WP_231556811.1">
    <property type="nucleotide sequence ID" value="NZ_JPVT01000192.1"/>
</dbReference>
<accession>A0A091BVZ1</accession>
<dbReference type="AlphaFoldDB" id="A0A091BVZ1"/>
<dbReference type="EMBL" id="JPVT01000192">
    <property type="protein sequence ID" value="KFN89811.1"/>
    <property type="molecule type" value="Genomic_DNA"/>
</dbReference>
<proteinExistence type="predicted"/>
<sequence>MEENPHFIDNTHFLEADWHHFLRTIRYKAHWYNKKLIFVEDVKKFDEFVMN</sequence>
<organism evidence="1 2">
    <name type="scientific">Tetragenococcus muriaticus 3MR10-3</name>
    <dbReference type="NCBI Taxonomy" id="1302648"/>
    <lineage>
        <taxon>Bacteria</taxon>
        <taxon>Bacillati</taxon>
        <taxon>Bacillota</taxon>
        <taxon>Bacilli</taxon>
        <taxon>Lactobacillales</taxon>
        <taxon>Enterococcaceae</taxon>
        <taxon>Tetragenococcus</taxon>
    </lineage>
</organism>
<gene>
    <name evidence="1" type="ORF">TMU3MR103_1793</name>
</gene>
<dbReference type="Proteomes" id="UP000029381">
    <property type="component" value="Unassembled WGS sequence"/>
</dbReference>
<dbReference type="PATRIC" id="fig|1302648.3.peg.1755"/>
<evidence type="ECO:0000313" key="1">
    <source>
        <dbReference type="EMBL" id="KFN89811.1"/>
    </source>
</evidence>
<comment type="caution">
    <text evidence="1">The sequence shown here is derived from an EMBL/GenBank/DDBJ whole genome shotgun (WGS) entry which is preliminary data.</text>
</comment>
<reference evidence="1 2" key="1">
    <citation type="submission" date="2014-08" db="EMBL/GenBank/DDBJ databases">
        <title>Genome sequence of Tetragenococcus muriaticus.</title>
        <authorList>
            <person name="Chuea-nongthon C."/>
            <person name="Rodtong S."/>
            <person name="Yongsawatdigul J."/>
            <person name="Steele J.L."/>
            <person name="Liu X.-y."/>
            <person name="Speers J."/>
            <person name="Glasner J.D."/>
            <person name="Neeno-Eckwall E.C."/>
        </authorList>
    </citation>
    <scope>NUCLEOTIDE SEQUENCE [LARGE SCALE GENOMIC DNA]</scope>
    <source>
        <strain evidence="1 2">3MR10-3</strain>
    </source>
</reference>
<protein>
    <submittedName>
        <fullName evidence="1">Uncharacterized protein</fullName>
    </submittedName>
</protein>
<evidence type="ECO:0000313" key="2">
    <source>
        <dbReference type="Proteomes" id="UP000029381"/>
    </source>
</evidence>
<keyword evidence="2" id="KW-1185">Reference proteome</keyword>